<dbReference type="Proteomes" id="UP000321291">
    <property type="component" value="Chromosome"/>
</dbReference>
<dbReference type="GO" id="GO:0016829">
    <property type="term" value="F:lyase activity"/>
    <property type="evidence" value="ECO:0007669"/>
    <property type="project" value="UniProtKB-KW"/>
</dbReference>
<proteinExistence type="predicted"/>
<dbReference type="EMBL" id="CP042434">
    <property type="protein sequence ID" value="QEC71271.1"/>
    <property type="molecule type" value="Genomic_DNA"/>
</dbReference>
<name>A0A5B8VJS0_9BACT</name>
<gene>
    <name evidence="2" type="ORF">FSB73_05850</name>
</gene>
<evidence type="ECO:0000313" key="2">
    <source>
        <dbReference type="EMBL" id="QEC71271.1"/>
    </source>
</evidence>
<protein>
    <recommendedName>
        <fullName evidence="4">Hydroxymyristoyl-ACP dehydratase</fullName>
    </recommendedName>
</protein>
<evidence type="ECO:0008006" key="4">
    <source>
        <dbReference type="Google" id="ProtNLM"/>
    </source>
</evidence>
<dbReference type="SUPFAM" id="SSF54637">
    <property type="entry name" value="Thioesterase/thiol ester dehydrase-isomerase"/>
    <property type="match status" value="1"/>
</dbReference>
<keyword evidence="1" id="KW-0456">Lyase</keyword>
<dbReference type="InterPro" id="IPR029069">
    <property type="entry name" value="HotDog_dom_sf"/>
</dbReference>
<dbReference type="PANTHER" id="PTHR30272">
    <property type="entry name" value="3-HYDROXYACYL-[ACYL-CARRIER-PROTEIN] DEHYDRATASE"/>
    <property type="match status" value="1"/>
</dbReference>
<dbReference type="InterPro" id="IPR013114">
    <property type="entry name" value="FabA_FabZ"/>
</dbReference>
<dbReference type="KEGG" id="agi:FSB73_05850"/>
<sequence length="174" mass="19594">MKVTKELIIEHFPCKSPYCFINEIIEVNADHILASYLFKQNEFFFAGHFPGNPVVPGAILQEAAAQIGLLAFGMYLLGNGIEVLSDLPVELPAALLTMKLPDVAALEKKMNNIFYLTSANMDYKYFVKPNDKIFVYAEKVFFRLNKLKCKVRIENQDKVLISKGIMSGVVIKAK</sequence>
<dbReference type="AlphaFoldDB" id="A0A5B8VJS0"/>
<evidence type="ECO:0000313" key="3">
    <source>
        <dbReference type="Proteomes" id="UP000321291"/>
    </source>
</evidence>
<accession>A0A5B8VJS0</accession>
<organism evidence="2 3">
    <name type="scientific">Arachidicoccus ginsenosidivorans</name>
    <dbReference type="NCBI Taxonomy" id="496057"/>
    <lineage>
        <taxon>Bacteria</taxon>
        <taxon>Pseudomonadati</taxon>
        <taxon>Bacteroidota</taxon>
        <taxon>Chitinophagia</taxon>
        <taxon>Chitinophagales</taxon>
        <taxon>Chitinophagaceae</taxon>
        <taxon>Arachidicoccus</taxon>
    </lineage>
</organism>
<evidence type="ECO:0000256" key="1">
    <source>
        <dbReference type="ARBA" id="ARBA00023239"/>
    </source>
</evidence>
<dbReference type="OrthoDB" id="9772788at2"/>
<dbReference type="RefSeq" id="WP_146780545.1">
    <property type="nucleotide sequence ID" value="NZ_CP042434.1"/>
</dbReference>
<keyword evidence="3" id="KW-1185">Reference proteome</keyword>
<dbReference type="PANTHER" id="PTHR30272:SF1">
    <property type="entry name" value="3-HYDROXYACYL-[ACYL-CARRIER-PROTEIN] DEHYDRATASE"/>
    <property type="match status" value="1"/>
</dbReference>
<dbReference type="Gene3D" id="3.10.129.10">
    <property type="entry name" value="Hotdog Thioesterase"/>
    <property type="match status" value="1"/>
</dbReference>
<reference evidence="2 3" key="1">
    <citation type="journal article" date="2017" name="Int. J. Syst. Evol. Microbiol.">
        <title>Arachidicoccus ginsenosidivorans sp. nov., with ginsenoside-converting activity isolated from ginseng cultivating soil.</title>
        <authorList>
            <person name="Siddiqi M.Z."/>
            <person name="Aslam Z."/>
            <person name="Im W.T."/>
        </authorList>
    </citation>
    <scope>NUCLEOTIDE SEQUENCE [LARGE SCALE GENOMIC DNA]</scope>
    <source>
        <strain evidence="2 3">Gsoil 809</strain>
    </source>
</reference>
<dbReference type="Pfam" id="PF07977">
    <property type="entry name" value="FabA"/>
    <property type="match status" value="1"/>
</dbReference>